<dbReference type="PANTHER" id="PTHR43030:SF1">
    <property type="entry name" value="PHOSPHOENOLPYRUVATE SYNTHASE"/>
    <property type="match status" value="1"/>
</dbReference>
<evidence type="ECO:0000256" key="13">
    <source>
        <dbReference type="ARBA" id="ARBA00033470"/>
    </source>
</evidence>
<evidence type="ECO:0000256" key="1">
    <source>
        <dbReference type="ARBA" id="ARBA00001946"/>
    </source>
</evidence>
<dbReference type="EMBL" id="SODF01000001">
    <property type="protein sequence ID" value="TDW21978.1"/>
    <property type="molecule type" value="Genomic_DNA"/>
</dbReference>
<dbReference type="GO" id="GO:0046872">
    <property type="term" value="F:metal ion binding"/>
    <property type="evidence" value="ECO:0007669"/>
    <property type="project" value="UniProtKB-KW"/>
</dbReference>
<dbReference type="PANTHER" id="PTHR43030">
    <property type="entry name" value="PHOSPHOENOLPYRUVATE SYNTHASE"/>
    <property type="match status" value="1"/>
</dbReference>
<evidence type="ECO:0000256" key="8">
    <source>
        <dbReference type="ARBA" id="ARBA00022723"/>
    </source>
</evidence>
<comment type="pathway">
    <text evidence="3">Carbohydrate biosynthesis; gluconeogenesis.</text>
</comment>
<feature type="domain" description="Pyruvate phosphate dikinase AMP/ATP-binding" evidence="15">
    <location>
        <begin position="17"/>
        <end position="176"/>
    </location>
</feature>
<accession>A0A4R7ZYF7</accession>
<evidence type="ECO:0000256" key="6">
    <source>
        <dbReference type="ARBA" id="ARBA00021623"/>
    </source>
</evidence>
<evidence type="ECO:0000256" key="10">
    <source>
        <dbReference type="ARBA" id="ARBA00022777"/>
    </source>
</evidence>
<evidence type="ECO:0000256" key="7">
    <source>
        <dbReference type="ARBA" id="ARBA00022679"/>
    </source>
</evidence>
<dbReference type="OrthoDB" id="9765468at2"/>
<comment type="caution">
    <text evidence="16">The sequence shown here is derived from an EMBL/GenBank/DDBJ whole genome shotgun (WGS) entry which is preliminary data.</text>
</comment>
<keyword evidence="9" id="KW-0547">Nucleotide-binding</keyword>
<organism evidence="16 17">
    <name type="scientific">Kribbella kalugense</name>
    <dbReference type="NCBI Taxonomy" id="2512221"/>
    <lineage>
        <taxon>Bacteria</taxon>
        <taxon>Bacillati</taxon>
        <taxon>Actinomycetota</taxon>
        <taxon>Actinomycetes</taxon>
        <taxon>Propionibacteriales</taxon>
        <taxon>Kribbellaceae</taxon>
        <taxon>Kribbella</taxon>
    </lineage>
</organism>
<dbReference type="EC" id="2.7.9.2" evidence="5"/>
<evidence type="ECO:0000256" key="14">
    <source>
        <dbReference type="ARBA" id="ARBA00047700"/>
    </source>
</evidence>
<keyword evidence="16" id="KW-0670">Pyruvate</keyword>
<sequence>MNSEYVVRLDGIVDPGQVGVRAARLAELAREGVRVPRGFAVTAEAYGEFVRDARLAPEIALMVRRVRAGRDLVIAAAEIRSAFCEAPMPSTVVEEILEAYRELGGDGTEVAVRCSPVTSDDAVRDDVFLHLSTGAEVVAACRRCFAALYSAVALSNREAAGADQHRAVMPVTVQRMPQVGSYAIHAEGPALVGTVVPGG</sequence>
<keyword evidence="17" id="KW-1185">Reference proteome</keyword>
<protein>
    <recommendedName>
        <fullName evidence="6">Phosphoenolpyruvate synthase</fullName>
        <ecNumber evidence="5">2.7.9.2</ecNumber>
    </recommendedName>
    <alternativeName>
        <fullName evidence="13">Pyruvate, water dikinase</fullName>
    </alternativeName>
</protein>
<dbReference type="RefSeq" id="WP_134115427.1">
    <property type="nucleotide sequence ID" value="NZ_SODF01000001.1"/>
</dbReference>
<dbReference type="Pfam" id="PF01326">
    <property type="entry name" value="PPDK_N"/>
    <property type="match status" value="1"/>
</dbReference>
<dbReference type="Proteomes" id="UP000295447">
    <property type="component" value="Unassembled WGS sequence"/>
</dbReference>
<name>A0A4R7ZYF7_9ACTN</name>
<evidence type="ECO:0000256" key="11">
    <source>
        <dbReference type="ARBA" id="ARBA00022840"/>
    </source>
</evidence>
<dbReference type="Gene3D" id="3.30.1490.20">
    <property type="entry name" value="ATP-grasp fold, A domain"/>
    <property type="match status" value="1"/>
</dbReference>
<keyword evidence="7" id="KW-0808">Transferase</keyword>
<dbReference type="GO" id="GO:0008986">
    <property type="term" value="F:pyruvate, water dikinase activity"/>
    <property type="evidence" value="ECO:0007669"/>
    <property type="project" value="UniProtKB-EC"/>
</dbReference>
<dbReference type="SUPFAM" id="SSF56059">
    <property type="entry name" value="Glutathione synthetase ATP-binding domain-like"/>
    <property type="match status" value="1"/>
</dbReference>
<evidence type="ECO:0000259" key="15">
    <source>
        <dbReference type="Pfam" id="PF01326"/>
    </source>
</evidence>
<evidence type="ECO:0000256" key="2">
    <source>
        <dbReference type="ARBA" id="ARBA00002988"/>
    </source>
</evidence>
<comment type="catalytic activity">
    <reaction evidence="14">
        <text>pyruvate + ATP + H2O = phosphoenolpyruvate + AMP + phosphate + 2 H(+)</text>
        <dbReference type="Rhea" id="RHEA:11364"/>
        <dbReference type="ChEBI" id="CHEBI:15361"/>
        <dbReference type="ChEBI" id="CHEBI:15377"/>
        <dbReference type="ChEBI" id="CHEBI:15378"/>
        <dbReference type="ChEBI" id="CHEBI:30616"/>
        <dbReference type="ChEBI" id="CHEBI:43474"/>
        <dbReference type="ChEBI" id="CHEBI:58702"/>
        <dbReference type="ChEBI" id="CHEBI:456215"/>
        <dbReference type="EC" id="2.7.9.2"/>
    </reaction>
</comment>
<evidence type="ECO:0000256" key="5">
    <source>
        <dbReference type="ARBA" id="ARBA00011996"/>
    </source>
</evidence>
<comment type="function">
    <text evidence="2">Catalyzes the phosphorylation of pyruvate to phosphoenolpyruvate.</text>
</comment>
<proteinExistence type="inferred from homology"/>
<keyword evidence="12" id="KW-0460">Magnesium</keyword>
<reference evidence="16 17" key="1">
    <citation type="submission" date="2019-03" db="EMBL/GenBank/DDBJ databases">
        <title>Genomic Encyclopedia of Type Strains, Phase III (KMG-III): the genomes of soil and plant-associated and newly described type strains.</title>
        <authorList>
            <person name="Whitman W."/>
        </authorList>
    </citation>
    <scope>NUCLEOTIDE SEQUENCE [LARGE SCALE GENOMIC DNA]</scope>
    <source>
        <strain evidence="16 17">VKM Ac-2570</strain>
    </source>
</reference>
<gene>
    <name evidence="16" type="ORF">EV650_0809</name>
</gene>
<dbReference type="InterPro" id="IPR006319">
    <property type="entry name" value="PEP_synth"/>
</dbReference>
<comment type="cofactor">
    <cofactor evidence="1">
        <name>Mg(2+)</name>
        <dbReference type="ChEBI" id="CHEBI:18420"/>
    </cofactor>
</comment>
<keyword evidence="10 16" id="KW-0418">Kinase</keyword>
<dbReference type="AlphaFoldDB" id="A0A4R7ZYF7"/>
<evidence type="ECO:0000313" key="17">
    <source>
        <dbReference type="Proteomes" id="UP000295447"/>
    </source>
</evidence>
<evidence type="ECO:0000256" key="4">
    <source>
        <dbReference type="ARBA" id="ARBA00007837"/>
    </source>
</evidence>
<evidence type="ECO:0000256" key="12">
    <source>
        <dbReference type="ARBA" id="ARBA00022842"/>
    </source>
</evidence>
<dbReference type="GO" id="GO:0005524">
    <property type="term" value="F:ATP binding"/>
    <property type="evidence" value="ECO:0007669"/>
    <property type="project" value="UniProtKB-KW"/>
</dbReference>
<keyword evidence="8" id="KW-0479">Metal-binding</keyword>
<dbReference type="GO" id="GO:0006094">
    <property type="term" value="P:gluconeogenesis"/>
    <property type="evidence" value="ECO:0007669"/>
    <property type="project" value="UniProtKB-UniPathway"/>
</dbReference>
<evidence type="ECO:0000313" key="16">
    <source>
        <dbReference type="EMBL" id="TDW21978.1"/>
    </source>
</evidence>
<dbReference type="InterPro" id="IPR002192">
    <property type="entry name" value="PPDK_AMP/ATP-bd"/>
</dbReference>
<keyword evidence="11" id="KW-0067">ATP-binding</keyword>
<comment type="similarity">
    <text evidence="4">Belongs to the PEP-utilizing enzyme family.</text>
</comment>
<dbReference type="InterPro" id="IPR013815">
    <property type="entry name" value="ATP_grasp_subdomain_1"/>
</dbReference>
<dbReference type="UniPathway" id="UPA00138"/>
<evidence type="ECO:0000256" key="3">
    <source>
        <dbReference type="ARBA" id="ARBA00004742"/>
    </source>
</evidence>
<evidence type="ECO:0000256" key="9">
    <source>
        <dbReference type="ARBA" id="ARBA00022741"/>
    </source>
</evidence>